<dbReference type="RefSeq" id="WP_039331719.1">
    <property type="nucleotide sequence ID" value="NZ_JRVC01000003.1"/>
</dbReference>
<sequence>MQRDRRLLAALLLFLVSLLTGAVQAWIVNAYVRSAISGGWESFADFFGLDAPAKGPAAYCIDFCGPELPFMAGWIAIGAFVSGLMILAFAWWKPKA</sequence>
<reference evidence="2 3" key="1">
    <citation type="submission" date="2014-10" db="EMBL/GenBank/DDBJ databases">
        <title>Draft genome sequence of Novosphingobium subterraneum DSM 12447.</title>
        <authorList>
            <person name="Gan H.M."/>
            <person name="Gan H.Y."/>
            <person name="Savka M.A."/>
        </authorList>
    </citation>
    <scope>NUCLEOTIDE SEQUENCE [LARGE SCALE GENOMIC DNA]</scope>
    <source>
        <strain evidence="2 3">DSM 12447</strain>
    </source>
</reference>
<keyword evidence="1" id="KW-0812">Transmembrane</keyword>
<dbReference type="AlphaFoldDB" id="A0A0B8ZRC4"/>
<evidence type="ECO:0000313" key="3">
    <source>
        <dbReference type="Proteomes" id="UP000031338"/>
    </source>
</evidence>
<dbReference type="PATRIC" id="fig|48936.3.peg.844"/>
<comment type="caution">
    <text evidence="2">The sequence shown here is derived from an EMBL/GenBank/DDBJ whole genome shotgun (WGS) entry which is preliminary data.</text>
</comment>
<organism evidence="2 3">
    <name type="scientific">Novosphingobium subterraneum</name>
    <dbReference type="NCBI Taxonomy" id="48936"/>
    <lineage>
        <taxon>Bacteria</taxon>
        <taxon>Pseudomonadati</taxon>
        <taxon>Pseudomonadota</taxon>
        <taxon>Alphaproteobacteria</taxon>
        <taxon>Sphingomonadales</taxon>
        <taxon>Sphingomonadaceae</taxon>
        <taxon>Novosphingobium</taxon>
    </lineage>
</organism>
<keyword evidence="1" id="KW-0472">Membrane</keyword>
<protein>
    <submittedName>
        <fullName evidence="2">Uncharacterized protein</fullName>
    </submittedName>
</protein>
<name>A0A0B8ZRC4_9SPHN</name>
<dbReference type="Proteomes" id="UP000031338">
    <property type="component" value="Unassembled WGS sequence"/>
</dbReference>
<evidence type="ECO:0000313" key="2">
    <source>
        <dbReference type="EMBL" id="KHS48752.1"/>
    </source>
</evidence>
<dbReference type="EMBL" id="JRVC01000003">
    <property type="protein sequence ID" value="KHS48752.1"/>
    <property type="molecule type" value="Genomic_DNA"/>
</dbReference>
<keyword evidence="1" id="KW-1133">Transmembrane helix</keyword>
<evidence type="ECO:0000256" key="1">
    <source>
        <dbReference type="SAM" id="Phobius"/>
    </source>
</evidence>
<keyword evidence="3" id="KW-1185">Reference proteome</keyword>
<gene>
    <name evidence="2" type="ORF">NJ75_00834</name>
</gene>
<proteinExistence type="predicted"/>
<feature type="transmembrane region" description="Helical" evidence="1">
    <location>
        <begin position="71"/>
        <end position="92"/>
    </location>
</feature>
<accession>A0A0B8ZRC4</accession>